<evidence type="ECO:0000313" key="1">
    <source>
        <dbReference type="EMBL" id="QEC56374.1"/>
    </source>
</evidence>
<keyword evidence="2" id="KW-1185">Reference proteome</keyword>
<evidence type="ECO:0000313" key="2">
    <source>
        <dbReference type="Proteomes" id="UP000321204"/>
    </source>
</evidence>
<sequence length="323" mass="35452">MFRPVWMIFLLLCFAACKNDDKKKETQTKTEAPQIGLASFFKEGALPYQLSDTALLRNSDTASLPASIVAPLIADSIKKKYFDEDKIRYTALARFAQKGKDVYYIIKASGGGKKAALLLVFDKQNNFGATYPLLLPDANPNTSQTVVMDKNFTVTKTTTLRNGAEVTGEGKEVVAYDAASKAFSLIMMDALNDNPAVLVNPIDTFPKKNKLAGDYFLNKKNLIAVRDGRYPTQLLVYIHTENEAGDCIGQLKGEFILTTSTTAAYRQGGDPCVLNLTFNGNTVSMSEERGCGNYRGLDCPLSGSFTRKKAQSAKPLSSKTKRR</sequence>
<gene>
    <name evidence="1" type="ORF">FSB75_10890</name>
</gene>
<dbReference type="OrthoDB" id="653743at2"/>
<organism evidence="1 2">
    <name type="scientific">Flavisolibacter ginsenosidimutans</name>
    <dbReference type="NCBI Taxonomy" id="661481"/>
    <lineage>
        <taxon>Bacteria</taxon>
        <taxon>Pseudomonadati</taxon>
        <taxon>Bacteroidota</taxon>
        <taxon>Chitinophagia</taxon>
        <taxon>Chitinophagales</taxon>
        <taxon>Chitinophagaceae</taxon>
        <taxon>Flavisolibacter</taxon>
    </lineage>
</organism>
<name>A0A5B8UI91_9BACT</name>
<reference evidence="1 2" key="1">
    <citation type="journal article" date="2015" name="Int. J. Syst. Evol. Microbiol.">
        <title>Flavisolibacter ginsenosidimutans sp. nov., with ginsenoside-converting activity isolated from soil used for cultivating ginseng.</title>
        <authorList>
            <person name="Zhao Y."/>
            <person name="Liu Q."/>
            <person name="Kang M.S."/>
            <person name="Jin F."/>
            <person name="Yu H."/>
            <person name="Im W.T."/>
        </authorList>
    </citation>
    <scope>NUCLEOTIDE SEQUENCE [LARGE SCALE GENOMIC DNA]</scope>
    <source>
        <strain evidence="1 2">Gsoil 636</strain>
    </source>
</reference>
<dbReference type="RefSeq" id="WP_146786960.1">
    <property type="nucleotide sequence ID" value="NZ_BAABIO010000001.1"/>
</dbReference>
<dbReference type="KEGG" id="fgg:FSB75_10890"/>
<dbReference type="AlphaFoldDB" id="A0A5B8UI91"/>
<dbReference type="EMBL" id="CP042433">
    <property type="protein sequence ID" value="QEC56374.1"/>
    <property type="molecule type" value="Genomic_DNA"/>
</dbReference>
<proteinExistence type="predicted"/>
<accession>A0A5B8UI91</accession>
<dbReference type="Proteomes" id="UP000321204">
    <property type="component" value="Chromosome"/>
</dbReference>
<protein>
    <submittedName>
        <fullName evidence="1">Uncharacterized protein</fullName>
    </submittedName>
</protein>